<evidence type="ECO:0000313" key="2">
    <source>
        <dbReference type="EMBL" id="UOX33540.1"/>
    </source>
</evidence>
<dbReference type="Proteomes" id="UP000830454">
    <property type="component" value="Chromosome"/>
</dbReference>
<dbReference type="RefSeq" id="WP_246916131.1">
    <property type="nucleotide sequence ID" value="NZ_CP090145.1"/>
</dbReference>
<proteinExistence type="predicted"/>
<protein>
    <submittedName>
        <fullName evidence="2">Uncharacterized protein</fullName>
    </submittedName>
</protein>
<dbReference type="EMBL" id="CP090145">
    <property type="protein sequence ID" value="UOX33540.1"/>
    <property type="molecule type" value="Genomic_DNA"/>
</dbReference>
<dbReference type="InterPro" id="IPR029058">
    <property type="entry name" value="AB_hydrolase_fold"/>
</dbReference>
<evidence type="ECO:0000313" key="3">
    <source>
        <dbReference type="Proteomes" id="UP000830454"/>
    </source>
</evidence>
<gene>
    <name evidence="2" type="ORF">LXD69_16090</name>
</gene>
<sequence>MKKKIIILVLCLLQISCKAKSNTYEHIIEPEYELFKVNQQKAILVLFPCFPCDIEDTKSEFPIIDYATSQGVSVLLMNYNQKLYLNESEFVALSDLFNSIFETQNVKTENVHIGGFSSGGNVSLLWSNYLLKTHNKIVPKGVFIVDSPVDILGLYYVAKKNISMNISSDSVEESNWIIQKLQSDLGNPNDSINLYEKKAPFTLETKNIGNAKYLKNIKIRFYTEPDIDWWKETKNNEEKDLNSYFIQQFYKELKQDEFKKVSLVLTKNKGYRKNGDRHPHSWSIVDKDNLIKWILDN</sequence>
<reference evidence="2" key="1">
    <citation type="submission" date="2021-12" db="EMBL/GenBank/DDBJ databases">
        <authorList>
            <person name="Cha I.-T."/>
            <person name="Lee K.-E."/>
            <person name="Park S.-J."/>
        </authorList>
    </citation>
    <scope>NUCLEOTIDE SEQUENCE</scope>
    <source>
        <strain evidence="2">YSM-43</strain>
    </source>
</reference>
<name>A0ABY4HKZ7_9FLAO</name>
<feature type="chain" id="PRO_5046997306" evidence="1">
    <location>
        <begin position="22"/>
        <end position="297"/>
    </location>
</feature>
<feature type="signal peptide" evidence="1">
    <location>
        <begin position="1"/>
        <end position="21"/>
    </location>
</feature>
<keyword evidence="3" id="KW-1185">Reference proteome</keyword>
<dbReference type="SUPFAM" id="SSF53474">
    <property type="entry name" value="alpha/beta-Hydrolases"/>
    <property type="match status" value="1"/>
</dbReference>
<evidence type="ECO:0000256" key="1">
    <source>
        <dbReference type="SAM" id="SignalP"/>
    </source>
</evidence>
<accession>A0ABY4HKZ7</accession>
<organism evidence="2 3">
    <name type="scientific">Flavobacterium sediminilitoris</name>
    <dbReference type="NCBI Taxonomy" id="2024526"/>
    <lineage>
        <taxon>Bacteria</taxon>
        <taxon>Pseudomonadati</taxon>
        <taxon>Bacteroidota</taxon>
        <taxon>Flavobacteriia</taxon>
        <taxon>Flavobacteriales</taxon>
        <taxon>Flavobacteriaceae</taxon>
        <taxon>Flavobacterium</taxon>
    </lineage>
</organism>
<keyword evidence="1" id="KW-0732">Signal</keyword>
<reference evidence="2" key="2">
    <citation type="submission" date="2022-04" db="EMBL/GenBank/DDBJ databases">
        <title>Complete Genome Sequence of Flavobacterium sediminilitoris YSM-43, Isolated from a Tidal Sediment.</title>
        <authorList>
            <person name="Lee P.A."/>
        </authorList>
    </citation>
    <scope>NUCLEOTIDE SEQUENCE</scope>
    <source>
        <strain evidence="2">YSM-43</strain>
    </source>
</reference>